<dbReference type="PANTHER" id="PTHR10209:SF751">
    <property type="entry name" value="OS06G0255100 PROTEIN"/>
    <property type="match status" value="1"/>
</dbReference>
<keyword evidence="1" id="KW-0479">Metal-binding</keyword>
<evidence type="ECO:0000313" key="6">
    <source>
        <dbReference type="Proteomes" id="UP001443914"/>
    </source>
</evidence>
<evidence type="ECO:0000256" key="2">
    <source>
        <dbReference type="ARBA" id="ARBA00023002"/>
    </source>
</evidence>
<dbReference type="InterPro" id="IPR026992">
    <property type="entry name" value="DIOX_N"/>
</dbReference>
<keyword evidence="2" id="KW-0560">Oxidoreductase</keyword>
<organism evidence="5 6">
    <name type="scientific">Saponaria officinalis</name>
    <name type="common">Common soapwort</name>
    <name type="synonym">Lychnis saponaria</name>
    <dbReference type="NCBI Taxonomy" id="3572"/>
    <lineage>
        <taxon>Eukaryota</taxon>
        <taxon>Viridiplantae</taxon>
        <taxon>Streptophyta</taxon>
        <taxon>Embryophyta</taxon>
        <taxon>Tracheophyta</taxon>
        <taxon>Spermatophyta</taxon>
        <taxon>Magnoliopsida</taxon>
        <taxon>eudicotyledons</taxon>
        <taxon>Gunneridae</taxon>
        <taxon>Pentapetalae</taxon>
        <taxon>Caryophyllales</taxon>
        <taxon>Caryophyllaceae</taxon>
        <taxon>Caryophylleae</taxon>
        <taxon>Saponaria</taxon>
    </lineage>
</organism>
<dbReference type="AlphaFoldDB" id="A0AAW1LHW8"/>
<keyword evidence="3" id="KW-0408">Iron</keyword>
<dbReference type="Proteomes" id="UP001443914">
    <property type="component" value="Unassembled WGS sequence"/>
</dbReference>
<comment type="caution">
    <text evidence="5">The sequence shown here is derived from an EMBL/GenBank/DDBJ whole genome shotgun (WGS) entry which is preliminary data.</text>
</comment>
<dbReference type="EMBL" id="JBDFQZ010000004">
    <property type="protein sequence ID" value="KAK9733124.1"/>
    <property type="molecule type" value="Genomic_DNA"/>
</dbReference>
<reference evidence="5" key="1">
    <citation type="submission" date="2024-03" db="EMBL/GenBank/DDBJ databases">
        <title>WGS assembly of Saponaria officinalis var. Norfolk2.</title>
        <authorList>
            <person name="Jenkins J."/>
            <person name="Shu S."/>
            <person name="Grimwood J."/>
            <person name="Barry K."/>
            <person name="Goodstein D."/>
            <person name="Schmutz J."/>
            <person name="Leebens-Mack J."/>
            <person name="Osbourn A."/>
        </authorList>
    </citation>
    <scope>NUCLEOTIDE SEQUENCE [LARGE SCALE GENOMIC DNA]</scope>
    <source>
        <strain evidence="5">JIC</strain>
    </source>
</reference>
<evidence type="ECO:0000256" key="1">
    <source>
        <dbReference type="ARBA" id="ARBA00022723"/>
    </source>
</evidence>
<dbReference type="Pfam" id="PF14226">
    <property type="entry name" value="DIOX_N"/>
    <property type="match status" value="1"/>
</dbReference>
<gene>
    <name evidence="5" type="ORF">RND81_04G045300</name>
</gene>
<dbReference type="GO" id="GO:0016491">
    <property type="term" value="F:oxidoreductase activity"/>
    <property type="evidence" value="ECO:0007669"/>
    <property type="project" value="UniProtKB-KW"/>
</dbReference>
<evidence type="ECO:0000313" key="5">
    <source>
        <dbReference type="EMBL" id="KAK9733124.1"/>
    </source>
</evidence>
<keyword evidence="6" id="KW-1185">Reference proteome</keyword>
<protein>
    <recommendedName>
        <fullName evidence="4">Non-haem dioxygenase N-terminal domain-containing protein</fullName>
    </recommendedName>
</protein>
<dbReference type="InterPro" id="IPR027443">
    <property type="entry name" value="IPNS-like_sf"/>
</dbReference>
<feature type="non-terminal residue" evidence="5">
    <location>
        <position position="1"/>
    </location>
</feature>
<proteinExistence type="predicted"/>
<name>A0AAW1LHW8_SAPOF</name>
<dbReference type="PANTHER" id="PTHR10209">
    <property type="entry name" value="OXIDOREDUCTASE, 2OG-FE II OXYGENASE FAMILY PROTEIN"/>
    <property type="match status" value="1"/>
</dbReference>
<accession>A0AAW1LHW8</accession>
<dbReference type="SUPFAM" id="SSF51197">
    <property type="entry name" value="Clavaminate synthase-like"/>
    <property type="match status" value="1"/>
</dbReference>
<evidence type="ECO:0000259" key="4">
    <source>
        <dbReference type="Pfam" id="PF14226"/>
    </source>
</evidence>
<sequence length="165" mass="19111">VKGLADARIKFIPDIYYHSETTVINLNEFDTVTTIPTVDLAEPHHNIVRKIWDASSSFEVFQIINHNIPKSNIEGLLREIKSFRELRPKDKMWCYRRDSSLNYEKGVYFYSNSGLFYSRAVSWNDVIQIRSSPLLSVSIPDVCNKGMVHPEVRQRTFSSNVLKSL</sequence>
<feature type="domain" description="Non-haem dioxygenase N-terminal" evidence="4">
    <location>
        <begin position="35"/>
        <end position="131"/>
    </location>
</feature>
<dbReference type="Gene3D" id="2.60.120.330">
    <property type="entry name" value="B-lactam Antibiotic, Isopenicillin N Synthase, Chain"/>
    <property type="match status" value="1"/>
</dbReference>
<evidence type="ECO:0000256" key="3">
    <source>
        <dbReference type="ARBA" id="ARBA00023004"/>
    </source>
</evidence>
<dbReference type="GO" id="GO:0046872">
    <property type="term" value="F:metal ion binding"/>
    <property type="evidence" value="ECO:0007669"/>
    <property type="project" value="UniProtKB-KW"/>
</dbReference>